<gene>
    <name evidence="2" type="ORF">CINF_1020</name>
</gene>
<dbReference type="PANTHER" id="PTHR35024:SF4">
    <property type="entry name" value="POLYMER-FORMING CYTOSKELETAL PROTEIN"/>
    <property type="match status" value="1"/>
</dbReference>
<name>A0A7H9CJP9_9BACT</name>
<dbReference type="AlphaFoldDB" id="A0A7H9CJP9"/>
<proteinExistence type="inferred from homology"/>
<evidence type="ECO:0000313" key="2">
    <source>
        <dbReference type="EMBL" id="QLI05525.1"/>
    </source>
</evidence>
<dbReference type="EMBL" id="CP049075">
    <property type="protein sequence ID" value="QLI05525.1"/>
    <property type="molecule type" value="Genomic_DNA"/>
</dbReference>
<reference evidence="2 3" key="1">
    <citation type="submission" date="2020-02" db="EMBL/GenBank/DDBJ databases">
        <title>Complete genome sequence of the novel Campylobacter species Candidatus Campylobacter infans.</title>
        <authorList>
            <person name="Duim B."/>
            <person name="Zomer A."/>
            <person name="van der Graaf L."/>
            <person name="Wagenaar J."/>
        </authorList>
    </citation>
    <scope>NUCLEOTIDE SEQUENCE [LARGE SCALE GENOMIC DNA]</scope>
    <source>
        <strain evidence="2 3">19S00001</strain>
    </source>
</reference>
<evidence type="ECO:0000313" key="3">
    <source>
        <dbReference type="Proteomes" id="UP000509414"/>
    </source>
</evidence>
<dbReference type="RefSeq" id="WP_179974732.1">
    <property type="nucleotide sequence ID" value="NZ_CP049075.1"/>
</dbReference>
<dbReference type="KEGG" id="cinf:CINF_1020"/>
<dbReference type="Proteomes" id="UP000509414">
    <property type="component" value="Chromosome"/>
</dbReference>
<comment type="similarity">
    <text evidence="1">Belongs to the bactofilin family.</text>
</comment>
<organism evidence="2 3">
    <name type="scientific">Candidatus Campylobacter infans</name>
    <dbReference type="NCBI Taxonomy" id="2561898"/>
    <lineage>
        <taxon>Bacteria</taxon>
        <taxon>Pseudomonadati</taxon>
        <taxon>Campylobacterota</taxon>
        <taxon>Epsilonproteobacteria</taxon>
        <taxon>Campylobacterales</taxon>
        <taxon>Campylobacteraceae</taxon>
        <taxon>Campylobacter</taxon>
    </lineage>
</organism>
<sequence>MAIFNKSANNTNRQSSIVATGAQINGDLSLTSMIYVDGQIQGSINSTDSVIIGKNGCIKGDVIAKRVVINGRLEGNVDADLVEILKDAVFEGDMNVADLVCEPGGRLIGSCSYKEQKNKINELSGITLEYLPNSK</sequence>
<accession>A0A7H9CJP9</accession>
<evidence type="ECO:0000256" key="1">
    <source>
        <dbReference type="ARBA" id="ARBA00044755"/>
    </source>
</evidence>
<dbReference type="InterPro" id="IPR007607">
    <property type="entry name" value="BacA/B"/>
</dbReference>
<keyword evidence="3" id="KW-1185">Reference proteome</keyword>
<protein>
    <submittedName>
        <fullName evidence="2">Bactofilin domain-containing protein</fullName>
    </submittedName>
</protein>
<dbReference type="Pfam" id="PF04519">
    <property type="entry name" value="Bactofilin"/>
    <property type="match status" value="1"/>
</dbReference>
<dbReference type="PANTHER" id="PTHR35024">
    <property type="entry name" value="HYPOTHETICAL CYTOSOLIC PROTEIN"/>
    <property type="match status" value="1"/>
</dbReference>